<sequence length="90" mass="10714">MTEKEISVFDGINNDAYWWVLCNDRYFATNGTSGWKKLIEAVPTLCGCAHQWWYHRHPHASWEFFSDALIWHFYLDFHEVLPHPDEGKVT</sequence>
<dbReference type="Gramene" id="rna1821">
    <property type="protein sequence ID" value="RHN78286.1"/>
    <property type="gene ID" value="gene1821"/>
</dbReference>
<dbReference type="AlphaFoldDB" id="A0A396JJ89"/>
<evidence type="ECO:0000313" key="1">
    <source>
        <dbReference type="EMBL" id="RHN78286.1"/>
    </source>
</evidence>
<organism evidence="1">
    <name type="scientific">Medicago truncatula</name>
    <name type="common">Barrel medic</name>
    <name type="synonym">Medicago tribuloides</name>
    <dbReference type="NCBI Taxonomy" id="3880"/>
    <lineage>
        <taxon>Eukaryota</taxon>
        <taxon>Viridiplantae</taxon>
        <taxon>Streptophyta</taxon>
        <taxon>Embryophyta</taxon>
        <taxon>Tracheophyta</taxon>
        <taxon>Spermatophyta</taxon>
        <taxon>Magnoliopsida</taxon>
        <taxon>eudicotyledons</taxon>
        <taxon>Gunneridae</taxon>
        <taxon>Pentapetalae</taxon>
        <taxon>rosids</taxon>
        <taxon>fabids</taxon>
        <taxon>Fabales</taxon>
        <taxon>Fabaceae</taxon>
        <taxon>Papilionoideae</taxon>
        <taxon>50 kb inversion clade</taxon>
        <taxon>NPAAA clade</taxon>
        <taxon>Hologalegina</taxon>
        <taxon>IRL clade</taxon>
        <taxon>Trifolieae</taxon>
        <taxon>Medicago</taxon>
    </lineage>
</organism>
<comment type="caution">
    <text evidence="1">The sequence shown here is derived from an EMBL/GenBank/DDBJ whole genome shotgun (WGS) entry which is preliminary data.</text>
</comment>
<gene>
    <name evidence="1" type="ORF">MtrunA17_Chr1g0163821</name>
</gene>
<accession>A0A396JJ89</accession>
<dbReference type="Proteomes" id="UP000265566">
    <property type="component" value="Chromosome 1"/>
</dbReference>
<reference evidence="1" key="1">
    <citation type="journal article" date="2018" name="Nat. Plants">
        <title>Whole-genome landscape of Medicago truncatula symbiotic genes.</title>
        <authorList>
            <person name="Pecrix Y."/>
            <person name="Gamas P."/>
            <person name="Carrere S."/>
        </authorList>
    </citation>
    <scope>NUCLEOTIDE SEQUENCE</scope>
    <source>
        <tissue evidence="1">Leaves</tissue>
    </source>
</reference>
<protein>
    <submittedName>
        <fullName evidence="1">Uncharacterized protein</fullName>
    </submittedName>
</protein>
<proteinExistence type="predicted"/>
<dbReference type="EMBL" id="PSQE01000001">
    <property type="protein sequence ID" value="RHN78286.1"/>
    <property type="molecule type" value="Genomic_DNA"/>
</dbReference>
<name>A0A396JJ89_MEDTR</name>